<organism evidence="1 2">
    <name type="scientific">Microbispora siamensis</name>
    <dbReference type="NCBI Taxonomy" id="564413"/>
    <lineage>
        <taxon>Bacteria</taxon>
        <taxon>Bacillati</taxon>
        <taxon>Actinomycetota</taxon>
        <taxon>Actinomycetes</taxon>
        <taxon>Streptosporangiales</taxon>
        <taxon>Streptosporangiaceae</taxon>
        <taxon>Microbispora</taxon>
    </lineage>
</organism>
<sequence length="88" mass="9263">MLARRMAGGAGSFCKAVSENAVTGGRDVLGFIVAHCVGFAPGTSQADCARPRSCQEEPSIRPTVGIFLRTEGGRPGLSVGNDWLREVR</sequence>
<reference evidence="1 2" key="1">
    <citation type="submission" date="2021-01" db="EMBL/GenBank/DDBJ databases">
        <title>Whole genome shotgun sequence of Microbispora siamensis NBRC 104113.</title>
        <authorList>
            <person name="Komaki H."/>
            <person name="Tamura T."/>
        </authorList>
    </citation>
    <scope>NUCLEOTIDE SEQUENCE [LARGE SCALE GENOMIC DNA]</scope>
    <source>
        <strain evidence="1 2">NBRC 104113</strain>
    </source>
</reference>
<comment type="caution">
    <text evidence="1">The sequence shown here is derived from an EMBL/GenBank/DDBJ whole genome shotgun (WGS) entry which is preliminary data.</text>
</comment>
<proteinExistence type="predicted"/>
<evidence type="ECO:0000313" key="1">
    <source>
        <dbReference type="EMBL" id="GIH60575.1"/>
    </source>
</evidence>
<dbReference type="EMBL" id="BOOF01000005">
    <property type="protein sequence ID" value="GIH60575.1"/>
    <property type="molecule type" value="Genomic_DNA"/>
</dbReference>
<name>A0ABQ4GGM1_9ACTN</name>
<gene>
    <name evidence="1" type="ORF">Msi02_13920</name>
</gene>
<dbReference type="Proteomes" id="UP000660454">
    <property type="component" value="Unassembled WGS sequence"/>
</dbReference>
<protein>
    <submittedName>
        <fullName evidence="1">Uncharacterized protein</fullName>
    </submittedName>
</protein>
<evidence type="ECO:0000313" key="2">
    <source>
        <dbReference type="Proteomes" id="UP000660454"/>
    </source>
</evidence>
<keyword evidence="2" id="KW-1185">Reference proteome</keyword>
<accession>A0ABQ4GGM1</accession>